<reference evidence="2 3" key="1">
    <citation type="journal article" date="2016" name="Nat. Commun.">
        <title>Thousands of microbial genomes shed light on interconnected biogeochemical processes in an aquifer system.</title>
        <authorList>
            <person name="Anantharaman K."/>
            <person name="Brown C.T."/>
            <person name="Hug L.A."/>
            <person name="Sharon I."/>
            <person name="Castelle C.J."/>
            <person name="Probst A.J."/>
            <person name="Thomas B.C."/>
            <person name="Singh A."/>
            <person name="Wilkins M.J."/>
            <person name="Karaoz U."/>
            <person name="Brodie E.L."/>
            <person name="Williams K.H."/>
            <person name="Hubbard S.S."/>
            <person name="Banfield J.F."/>
        </authorList>
    </citation>
    <scope>NUCLEOTIDE SEQUENCE [LARGE SCALE GENOMIC DNA]</scope>
</reference>
<dbReference type="InterPro" id="IPR024439">
    <property type="entry name" value="RNHCP"/>
</dbReference>
<dbReference type="Proteomes" id="UP000179003">
    <property type="component" value="Unassembled WGS sequence"/>
</dbReference>
<gene>
    <name evidence="2" type="ORF">A2442_03470</name>
</gene>
<comment type="caution">
    <text evidence="2">The sequence shown here is derived from an EMBL/GenBank/DDBJ whole genome shotgun (WGS) entry which is preliminary data.</text>
</comment>
<accession>A0A1F5EI87</accession>
<name>A0A1F5EI87_9BACT</name>
<dbReference type="EMBL" id="MFAE01000012">
    <property type="protein sequence ID" value="OGD66916.1"/>
    <property type="molecule type" value="Genomic_DNA"/>
</dbReference>
<evidence type="ECO:0000313" key="2">
    <source>
        <dbReference type="EMBL" id="OGD66916.1"/>
    </source>
</evidence>
<sequence>MEGKKFQKTIENFVCEHCEKIVEGNGYTNHCPECLWSKHVDVDPGDRRAECGGMMKPIGLDKKGEVFSVIQKCIKCEHQRKNKLVKGDSFEAACSLF</sequence>
<organism evidence="2 3">
    <name type="scientific">Candidatus Campbellbacteria bacterium RIFOXYC2_FULL_35_25</name>
    <dbReference type="NCBI Taxonomy" id="1797582"/>
    <lineage>
        <taxon>Bacteria</taxon>
        <taxon>Candidatus Campbelliibacteriota</taxon>
    </lineage>
</organism>
<evidence type="ECO:0000313" key="3">
    <source>
        <dbReference type="Proteomes" id="UP000179003"/>
    </source>
</evidence>
<evidence type="ECO:0000259" key="1">
    <source>
        <dbReference type="Pfam" id="PF12647"/>
    </source>
</evidence>
<dbReference type="AlphaFoldDB" id="A0A1F5EI87"/>
<feature type="domain" description="RNHCP" evidence="1">
    <location>
        <begin position="11"/>
        <end position="89"/>
    </location>
</feature>
<proteinExistence type="predicted"/>
<protein>
    <recommendedName>
        <fullName evidence="1">RNHCP domain-containing protein</fullName>
    </recommendedName>
</protein>
<dbReference type="Pfam" id="PF12647">
    <property type="entry name" value="RNHCP"/>
    <property type="match status" value="1"/>
</dbReference>
<dbReference type="STRING" id="1797582.A2442_03470"/>